<keyword evidence="4 7" id="KW-0812">Transmembrane</keyword>
<dbReference type="GO" id="GO:0006465">
    <property type="term" value="P:signal peptide processing"/>
    <property type="evidence" value="ECO:0007669"/>
    <property type="project" value="TreeGrafter"/>
</dbReference>
<dbReference type="EMBL" id="PFDW01000063">
    <property type="protein sequence ID" value="PJE58020.1"/>
    <property type="molecule type" value="Genomic_DNA"/>
</dbReference>
<accession>A0A2M8KDM7</accession>
<comment type="similarity">
    <text evidence="2">Belongs to the peptidase A24 family.</text>
</comment>
<feature type="transmembrane region" description="Helical" evidence="7">
    <location>
        <begin position="134"/>
        <end position="153"/>
    </location>
</feature>
<evidence type="ECO:0000313" key="10">
    <source>
        <dbReference type="EMBL" id="PJE58020.1"/>
    </source>
</evidence>
<feature type="transmembrane region" description="Helical" evidence="7">
    <location>
        <begin position="208"/>
        <end position="226"/>
    </location>
</feature>
<feature type="domain" description="Prepilin type IV endopeptidase peptidase" evidence="8">
    <location>
        <begin position="114"/>
        <end position="221"/>
    </location>
</feature>
<evidence type="ECO:0000256" key="7">
    <source>
        <dbReference type="SAM" id="Phobius"/>
    </source>
</evidence>
<gene>
    <name evidence="10" type="ORF">COU81_02990</name>
</gene>
<dbReference type="PANTHER" id="PTHR30487:SF0">
    <property type="entry name" value="PREPILIN LEADER PEPTIDASE_N-METHYLTRANSFERASE-RELATED"/>
    <property type="match status" value="1"/>
</dbReference>
<feature type="transmembrane region" description="Helical" evidence="7">
    <location>
        <begin position="6"/>
        <end position="28"/>
    </location>
</feature>
<evidence type="ECO:0000259" key="8">
    <source>
        <dbReference type="Pfam" id="PF01478"/>
    </source>
</evidence>
<feature type="transmembrane region" description="Helical" evidence="7">
    <location>
        <begin position="238"/>
        <end position="260"/>
    </location>
</feature>
<dbReference type="Proteomes" id="UP000231450">
    <property type="component" value="Unassembled WGS sequence"/>
</dbReference>
<dbReference type="Pfam" id="PF06750">
    <property type="entry name" value="A24_N_bact"/>
    <property type="match status" value="1"/>
</dbReference>
<dbReference type="Gene3D" id="1.20.120.1220">
    <property type="match status" value="1"/>
</dbReference>
<feature type="transmembrane region" description="Helical" evidence="7">
    <location>
        <begin position="159"/>
        <end position="179"/>
    </location>
</feature>
<dbReference type="Pfam" id="PF01478">
    <property type="entry name" value="Peptidase_A24"/>
    <property type="match status" value="1"/>
</dbReference>
<dbReference type="InterPro" id="IPR010627">
    <property type="entry name" value="Prepilin_pept_A24_N"/>
</dbReference>
<sequence>MIFIDGFTAIIIFLLGLSVGSFLNVLIYRLEIDKSVFKGRSFCSQCKTTLGWLDLIPVVSFVLIKGKCRYCKKPISWQYPIVELAVGFLFFIIANFFFVDESIMSLAQTIYLWIASSLLVVIFVYDFKHLEVPDILVVLGVGVTLIASFFGKITLSGGILQALLGTLICAGFFFALVVISRERWMGWGDVKLGLFLGLLLGWQKVLVAMFLAFFIGAICGIILIMVKKKGMKSQMPFGPFLVISTFIAIFFSAQLINWYLNILYL</sequence>
<evidence type="ECO:0000256" key="2">
    <source>
        <dbReference type="ARBA" id="ARBA00005801"/>
    </source>
</evidence>
<feature type="transmembrane region" description="Helical" evidence="7">
    <location>
        <begin position="110"/>
        <end position="127"/>
    </location>
</feature>
<evidence type="ECO:0000313" key="11">
    <source>
        <dbReference type="Proteomes" id="UP000231450"/>
    </source>
</evidence>
<dbReference type="GO" id="GO:0005886">
    <property type="term" value="C:plasma membrane"/>
    <property type="evidence" value="ECO:0007669"/>
    <property type="project" value="UniProtKB-SubCell"/>
</dbReference>
<dbReference type="GO" id="GO:0004190">
    <property type="term" value="F:aspartic-type endopeptidase activity"/>
    <property type="evidence" value="ECO:0007669"/>
    <property type="project" value="InterPro"/>
</dbReference>
<dbReference type="PANTHER" id="PTHR30487">
    <property type="entry name" value="TYPE 4 PREPILIN-LIKE PROTEINS LEADER PEPTIDE-PROCESSING ENZYME"/>
    <property type="match status" value="1"/>
</dbReference>
<feature type="domain" description="Prepilin peptidase A24 N-terminal" evidence="9">
    <location>
        <begin position="14"/>
        <end position="94"/>
    </location>
</feature>
<proteinExistence type="inferred from homology"/>
<evidence type="ECO:0000259" key="9">
    <source>
        <dbReference type="Pfam" id="PF06750"/>
    </source>
</evidence>
<keyword evidence="3" id="KW-1003">Cell membrane</keyword>
<protein>
    <submittedName>
        <fullName evidence="10">Prepilin peptidase</fullName>
    </submittedName>
</protein>
<keyword evidence="6 7" id="KW-0472">Membrane</keyword>
<dbReference type="AlphaFoldDB" id="A0A2M8KDM7"/>
<evidence type="ECO:0000256" key="1">
    <source>
        <dbReference type="ARBA" id="ARBA00004651"/>
    </source>
</evidence>
<comment type="subcellular location">
    <subcellularLocation>
        <location evidence="1">Cell membrane</location>
        <topology evidence="1">Multi-pass membrane protein</topology>
    </subcellularLocation>
</comment>
<keyword evidence="5 7" id="KW-1133">Transmembrane helix</keyword>
<evidence type="ECO:0000256" key="6">
    <source>
        <dbReference type="ARBA" id="ARBA00023136"/>
    </source>
</evidence>
<evidence type="ECO:0000256" key="4">
    <source>
        <dbReference type="ARBA" id="ARBA00022692"/>
    </source>
</evidence>
<evidence type="ECO:0000256" key="5">
    <source>
        <dbReference type="ARBA" id="ARBA00022989"/>
    </source>
</evidence>
<dbReference type="InterPro" id="IPR000045">
    <property type="entry name" value="Prepilin_IV_endopep_pep"/>
</dbReference>
<feature type="transmembrane region" description="Helical" evidence="7">
    <location>
        <begin position="79"/>
        <end position="98"/>
    </location>
</feature>
<evidence type="ECO:0000256" key="3">
    <source>
        <dbReference type="ARBA" id="ARBA00022475"/>
    </source>
</evidence>
<reference evidence="11" key="1">
    <citation type="submission" date="2017-09" db="EMBL/GenBank/DDBJ databases">
        <title>Depth-based differentiation of microbial function through sediment-hosted aquifers and enrichment of novel symbionts in the deep terrestrial subsurface.</title>
        <authorList>
            <person name="Probst A.J."/>
            <person name="Ladd B."/>
            <person name="Jarett J.K."/>
            <person name="Geller-Mcgrath D.E."/>
            <person name="Sieber C.M.K."/>
            <person name="Emerson J.B."/>
            <person name="Anantharaman K."/>
            <person name="Thomas B.C."/>
            <person name="Malmstrom R."/>
            <person name="Stieglmeier M."/>
            <person name="Klingl A."/>
            <person name="Woyke T."/>
            <person name="Ryan C.M."/>
            <person name="Banfield J.F."/>
        </authorList>
    </citation>
    <scope>NUCLEOTIDE SEQUENCE [LARGE SCALE GENOMIC DNA]</scope>
</reference>
<name>A0A2M8KDM7_9BACT</name>
<comment type="caution">
    <text evidence="10">The sequence shown here is derived from an EMBL/GenBank/DDBJ whole genome shotgun (WGS) entry which is preliminary data.</text>
</comment>
<dbReference type="InterPro" id="IPR050882">
    <property type="entry name" value="Prepilin_peptidase/N-MTase"/>
</dbReference>
<organism evidence="10 11">
    <name type="scientific">Candidatus Portnoybacteria bacterium CG10_big_fil_rev_8_21_14_0_10_36_7</name>
    <dbReference type="NCBI Taxonomy" id="1974812"/>
    <lineage>
        <taxon>Bacteria</taxon>
        <taxon>Candidatus Portnoyibacteriota</taxon>
    </lineage>
</organism>